<dbReference type="AlphaFoldDB" id="A0A5J9UQG9"/>
<dbReference type="Proteomes" id="UP000324897">
    <property type="component" value="Chromosome 2"/>
</dbReference>
<accession>A0A5J9UQG9</accession>
<proteinExistence type="predicted"/>
<gene>
    <name evidence="2" type="ORF">EJB05_28559</name>
</gene>
<evidence type="ECO:0000313" key="3">
    <source>
        <dbReference type="Proteomes" id="UP000324897"/>
    </source>
</evidence>
<protein>
    <submittedName>
        <fullName evidence="2">Uncharacterized protein</fullName>
    </submittedName>
</protein>
<sequence>MADHYTPSTPRRHGHAPRRVWQQRFSFFMKARTWTTKLQVHRAASRPLLHTHLPSLDPPPYKQRSEENIQWKHRVT</sequence>
<feature type="region of interest" description="Disordered" evidence="1">
    <location>
        <begin position="50"/>
        <end position="76"/>
    </location>
</feature>
<evidence type="ECO:0000256" key="1">
    <source>
        <dbReference type="SAM" id="MobiDB-lite"/>
    </source>
</evidence>
<reference evidence="2 3" key="1">
    <citation type="journal article" date="2019" name="Sci. Rep.">
        <title>A high-quality genome of Eragrostis curvula grass provides insights into Poaceae evolution and supports new strategies to enhance forage quality.</title>
        <authorList>
            <person name="Carballo J."/>
            <person name="Santos B.A.C.M."/>
            <person name="Zappacosta D."/>
            <person name="Garbus I."/>
            <person name="Selva J.P."/>
            <person name="Gallo C.A."/>
            <person name="Diaz A."/>
            <person name="Albertini E."/>
            <person name="Caccamo M."/>
            <person name="Echenique V."/>
        </authorList>
    </citation>
    <scope>NUCLEOTIDE SEQUENCE [LARGE SCALE GENOMIC DNA]</scope>
    <source>
        <strain evidence="3">cv. Victoria</strain>
        <tissue evidence="2">Leaf</tissue>
    </source>
</reference>
<comment type="caution">
    <text evidence="2">The sequence shown here is derived from an EMBL/GenBank/DDBJ whole genome shotgun (WGS) entry which is preliminary data.</text>
</comment>
<name>A0A5J9UQG9_9POAL</name>
<evidence type="ECO:0000313" key="2">
    <source>
        <dbReference type="EMBL" id="TVU26032.1"/>
    </source>
</evidence>
<keyword evidence="3" id="KW-1185">Reference proteome</keyword>
<organism evidence="2 3">
    <name type="scientific">Eragrostis curvula</name>
    <name type="common">weeping love grass</name>
    <dbReference type="NCBI Taxonomy" id="38414"/>
    <lineage>
        <taxon>Eukaryota</taxon>
        <taxon>Viridiplantae</taxon>
        <taxon>Streptophyta</taxon>
        <taxon>Embryophyta</taxon>
        <taxon>Tracheophyta</taxon>
        <taxon>Spermatophyta</taxon>
        <taxon>Magnoliopsida</taxon>
        <taxon>Liliopsida</taxon>
        <taxon>Poales</taxon>
        <taxon>Poaceae</taxon>
        <taxon>PACMAD clade</taxon>
        <taxon>Chloridoideae</taxon>
        <taxon>Eragrostideae</taxon>
        <taxon>Eragrostidinae</taxon>
        <taxon>Eragrostis</taxon>
    </lineage>
</organism>
<dbReference type="EMBL" id="RWGY01000013">
    <property type="protein sequence ID" value="TVU26032.1"/>
    <property type="molecule type" value="Genomic_DNA"/>
</dbReference>
<dbReference type="Gramene" id="TVU26032">
    <property type="protein sequence ID" value="TVU26032"/>
    <property type="gene ID" value="EJB05_28559"/>
</dbReference>